<proteinExistence type="predicted"/>
<sequence length="115" mass="12778">MVNQLLTFEPTSRVLARTLSSASLLLLLHLLLTMLQVFDGLLHVLLHTLQVSTGVLLFLQLLCHHGRSFLPAATLGLQRALQGVHSSLVVSLGLFHLFIFLRQLSLNLSFDLIEL</sequence>
<feature type="transmembrane region" description="Helical" evidence="1">
    <location>
        <begin position="82"/>
        <end position="101"/>
    </location>
</feature>
<evidence type="ECO:0000313" key="3">
    <source>
        <dbReference type="Proteomes" id="UP000265120"/>
    </source>
</evidence>
<dbReference type="Proteomes" id="UP000265120">
    <property type="component" value="Chromosome 20"/>
</dbReference>
<reference evidence="2" key="2">
    <citation type="submission" date="2025-08" db="UniProtKB">
        <authorList>
            <consortium name="Ensembl"/>
        </authorList>
    </citation>
    <scope>IDENTIFICATION</scope>
</reference>
<name>A0A3P8X4S2_CYNSE</name>
<dbReference type="OMA" id="TCDSYPG"/>
<protein>
    <submittedName>
        <fullName evidence="2">Uncharacterized protein</fullName>
    </submittedName>
</protein>
<keyword evidence="3" id="KW-1185">Reference proteome</keyword>
<keyword evidence="1" id="KW-0812">Transmembrane</keyword>
<dbReference type="GeneTree" id="ENSGT01150000287408"/>
<evidence type="ECO:0000313" key="2">
    <source>
        <dbReference type="Ensembl" id="ENSCSEP00000032806.1"/>
    </source>
</evidence>
<evidence type="ECO:0000256" key="1">
    <source>
        <dbReference type="SAM" id="Phobius"/>
    </source>
</evidence>
<organism evidence="2 3">
    <name type="scientific">Cynoglossus semilaevis</name>
    <name type="common">Tongue sole</name>
    <dbReference type="NCBI Taxonomy" id="244447"/>
    <lineage>
        <taxon>Eukaryota</taxon>
        <taxon>Metazoa</taxon>
        <taxon>Chordata</taxon>
        <taxon>Craniata</taxon>
        <taxon>Vertebrata</taxon>
        <taxon>Euteleostomi</taxon>
        <taxon>Actinopterygii</taxon>
        <taxon>Neopterygii</taxon>
        <taxon>Teleostei</taxon>
        <taxon>Neoteleostei</taxon>
        <taxon>Acanthomorphata</taxon>
        <taxon>Carangaria</taxon>
        <taxon>Pleuronectiformes</taxon>
        <taxon>Pleuronectoidei</taxon>
        <taxon>Cynoglossidae</taxon>
        <taxon>Cynoglossinae</taxon>
        <taxon>Cynoglossus</taxon>
    </lineage>
</organism>
<keyword evidence="1" id="KW-1133">Transmembrane helix</keyword>
<feature type="transmembrane region" description="Helical" evidence="1">
    <location>
        <begin position="14"/>
        <end position="32"/>
    </location>
</feature>
<dbReference type="AlphaFoldDB" id="A0A3P8X4S2"/>
<reference evidence="2" key="3">
    <citation type="submission" date="2025-09" db="UniProtKB">
        <authorList>
            <consortium name="Ensembl"/>
        </authorList>
    </citation>
    <scope>IDENTIFICATION</scope>
</reference>
<dbReference type="InParanoid" id="A0A3P8X4S2"/>
<accession>A0A3P8X4S2</accession>
<reference evidence="2 3" key="1">
    <citation type="journal article" date="2014" name="Nat. Genet.">
        <title>Whole-genome sequence of a flatfish provides insights into ZW sex chromosome evolution and adaptation to a benthic lifestyle.</title>
        <authorList>
            <person name="Chen S."/>
            <person name="Zhang G."/>
            <person name="Shao C."/>
            <person name="Huang Q."/>
            <person name="Liu G."/>
            <person name="Zhang P."/>
            <person name="Song W."/>
            <person name="An N."/>
            <person name="Chalopin D."/>
            <person name="Volff J.N."/>
            <person name="Hong Y."/>
            <person name="Li Q."/>
            <person name="Sha Z."/>
            <person name="Zhou H."/>
            <person name="Xie M."/>
            <person name="Yu Q."/>
            <person name="Liu Y."/>
            <person name="Xiang H."/>
            <person name="Wang N."/>
            <person name="Wu K."/>
            <person name="Yang C."/>
            <person name="Zhou Q."/>
            <person name="Liao X."/>
            <person name="Yang L."/>
            <person name="Hu Q."/>
            <person name="Zhang J."/>
            <person name="Meng L."/>
            <person name="Jin L."/>
            <person name="Tian Y."/>
            <person name="Lian J."/>
            <person name="Yang J."/>
            <person name="Miao G."/>
            <person name="Liu S."/>
            <person name="Liang Z."/>
            <person name="Yan F."/>
            <person name="Li Y."/>
            <person name="Sun B."/>
            <person name="Zhang H."/>
            <person name="Zhang J."/>
            <person name="Zhu Y."/>
            <person name="Du M."/>
            <person name="Zhao Y."/>
            <person name="Schartl M."/>
            <person name="Tang Q."/>
            <person name="Wang J."/>
        </authorList>
    </citation>
    <scope>NUCLEOTIDE SEQUENCE</scope>
</reference>
<keyword evidence="1" id="KW-0472">Membrane</keyword>
<feature type="transmembrane region" description="Helical" evidence="1">
    <location>
        <begin position="44"/>
        <end position="62"/>
    </location>
</feature>
<dbReference type="Ensembl" id="ENSCSET00000033230.1">
    <property type="protein sequence ID" value="ENSCSEP00000032806.1"/>
    <property type="gene ID" value="ENSCSEG00000021065.1"/>
</dbReference>